<evidence type="ECO:0000313" key="13">
    <source>
        <dbReference type="EMBL" id="EFN55980.1"/>
    </source>
</evidence>
<proteinExistence type="inferred from homology"/>
<keyword evidence="4" id="KW-0328">Glycosyltransferase</keyword>
<comment type="similarity">
    <text evidence="3">Belongs to the glycosyltransferase 31 family.</text>
</comment>
<evidence type="ECO:0008006" key="15">
    <source>
        <dbReference type="Google" id="ProtNLM"/>
    </source>
</evidence>
<keyword evidence="14" id="KW-1185">Reference proteome</keyword>
<evidence type="ECO:0000256" key="6">
    <source>
        <dbReference type="ARBA" id="ARBA00022692"/>
    </source>
</evidence>
<keyword evidence="6 12" id="KW-0812">Transmembrane</keyword>
<evidence type="ECO:0000256" key="3">
    <source>
        <dbReference type="ARBA" id="ARBA00008661"/>
    </source>
</evidence>
<gene>
    <name evidence="13" type="ORF">CHLNCDRAFT_145336</name>
</gene>
<dbReference type="eggNOG" id="ENOG502SU12">
    <property type="taxonomic scope" value="Eukaryota"/>
</dbReference>
<evidence type="ECO:0000313" key="14">
    <source>
        <dbReference type="Proteomes" id="UP000008141"/>
    </source>
</evidence>
<feature type="compositionally biased region" description="Basic and acidic residues" evidence="11">
    <location>
        <begin position="243"/>
        <end position="255"/>
    </location>
</feature>
<protein>
    <recommendedName>
        <fullName evidence="15">Galectin domain-containing protein</fullName>
    </recommendedName>
</protein>
<dbReference type="AlphaFoldDB" id="E1ZE73"/>
<dbReference type="PANTHER" id="PTHR11214">
    <property type="entry name" value="BETA-1,3-N-ACETYLGLUCOSAMINYLTRANSFERASE"/>
    <property type="match status" value="1"/>
</dbReference>
<evidence type="ECO:0000256" key="12">
    <source>
        <dbReference type="SAM" id="Phobius"/>
    </source>
</evidence>
<evidence type="ECO:0000256" key="2">
    <source>
        <dbReference type="ARBA" id="ARBA00004922"/>
    </source>
</evidence>
<comment type="subcellular location">
    <subcellularLocation>
        <location evidence="1">Golgi apparatus membrane</location>
        <topology evidence="1">Single-pass type II membrane protein</topology>
    </subcellularLocation>
</comment>
<sequence>MPQHRWDDDDDPEALSSPTAKKLHQRHSPTAAMAARARIALLGLRGRRMRLAAAAATALLVLLVCMAQRAAGPHLPTGFPGGESQAASRLPQAKHLGVPLSGPVGSHGSGLPGALAGVLGTGRGSGDVLVEFTAPGLFVPLSQALDGSHAEWPEEAPLIEAVPLRELSPPELVAFGGRPTLEQVLRQRQQQQQATSDGSPSVAATGGGVPASIAALAGGPTRGQTSADLANQIQSELQQAEEASQRAKREKEEATAKPQASVAAARGEATEESYQAATAALFQRAQGRQMLQQQLAQAHYPNIDLRFFLAQPASAELAAEWLPQLQEDLAHSNDIVVLRGPDTYLNLPNKTLRLMRYALAHPAVYTHVLKTDDDCYIRIGNVMEALVDDAPEQHASATAAPGAHGPRRLPALNRALREQMARDGSPLHSDGISLYNATRLVASAGSAAGRKYLDDAEGRPISLEQLAKDAVAAARQHQEQLQADKPARAGRPAGSTDGVQQEQQQQHAAASLAAPAGLVVEPTPRMHGVYLGCLENRGGFFPIRDPNSKWHMSDEELPDSAVPFAVKYLAGWGYVLSRDLVDHAVRKANLFRSRPEVAPPWFRPMAWEDVLMALLLMDVVAEPQDHPGFRAAWRACPSTTALKHLDVDAPQLFRGLYEQEMSGLWDAKPVQCSAGDFLPGDYSSWKAWRDSLPTVAHI</sequence>
<feature type="compositionally biased region" description="Low complexity" evidence="11">
    <location>
        <begin position="500"/>
        <end position="510"/>
    </location>
</feature>
<dbReference type="UniPathway" id="UPA00378"/>
<evidence type="ECO:0000256" key="7">
    <source>
        <dbReference type="ARBA" id="ARBA00022968"/>
    </source>
</evidence>
<keyword evidence="8 12" id="KW-1133">Transmembrane helix</keyword>
<dbReference type="GO" id="GO:0000139">
    <property type="term" value="C:Golgi membrane"/>
    <property type="evidence" value="ECO:0007669"/>
    <property type="project" value="UniProtKB-SubCell"/>
</dbReference>
<keyword evidence="10 12" id="KW-0472">Membrane</keyword>
<name>E1ZE73_CHLVA</name>
<accession>E1ZE73</accession>
<evidence type="ECO:0000256" key="11">
    <source>
        <dbReference type="SAM" id="MobiDB-lite"/>
    </source>
</evidence>
<dbReference type="GeneID" id="17355350"/>
<evidence type="ECO:0000256" key="5">
    <source>
        <dbReference type="ARBA" id="ARBA00022679"/>
    </source>
</evidence>
<feature type="region of interest" description="Disordered" evidence="11">
    <location>
        <begin position="236"/>
        <end position="262"/>
    </location>
</feature>
<dbReference type="EMBL" id="GL433843">
    <property type="protein sequence ID" value="EFN55980.1"/>
    <property type="molecule type" value="Genomic_DNA"/>
</dbReference>
<dbReference type="OrthoDB" id="2139606at2759"/>
<keyword evidence="5" id="KW-0808">Transferase</keyword>
<keyword evidence="7" id="KW-0735">Signal-anchor</keyword>
<evidence type="ECO:0000256" key="9">
    <source>
        <dbReference type="ARBA" id="ARBA00023034"/>
    </source>
</evidence>
<feature type="transmembrane region" description="Helical" evidence="12">
    <location>
        <begin position="51"/>
        <end position="71"/>
    </location>
</feature>
<organism evidence="14">
    <name type="scientific">Chlorella variabilis</name>
    <name type="common">Green alga</name>
    <dbReference type="NCBI Taxonomy" id="554065"/>
    <lineage>
        <taxon>Eukaryota</taxon>
        <taxon>Viridiplantae</taxon>
        <taxon>Chlorophyta</taxon>
        <taxon>core chlorophytes</taxon>
        <taxon>Trebouxiophyceae</taxon>
        <taxon>Chlorellales</taxon>
        <taxon>Chlorellaceae</taxon>
        <taxon>Chlorella clade</taxon>
        <taxon>Chlorella</taxon>
    </lineage>
</organism>
<dbReference type="KEGG" id="cvr:CHLNCDRAFT_145336"/>
<feature type="region of interest" description="Disordered" evidence="11">
    <location>
        <begin position="186"/>
        <end position="207"/>
    </location>
</feature>
<keyword evidence="9" id="KW-0333">Golgi apparatus</keyword>
<feature type="region of interest" description="Disordered" evidence="11">
    <location>
        <begin position="1"/>
        <end position="30"/>
    </location>
</feature>
<evidence type="ECO:0000256" key="10">
    <source>
        <dbReference type="ARBA" id="ARBA00023136"/>
    </source>
</evidence>
<reference evidence="13 14" key="1">
    <citation type="journal article" date="2010" name="Plant Cell">
        <title>The Chlorella variabilis NC64A genome reveals adaptation to photosymbiosis, coevolution with viruses, and cryptic sex.</title>
        <authorList>
            <person name="Blanc G."/>
            <person name="Duncan G."/>
            <person name="Agarkova I."/>
            <person name="Borodovsky M."/>
            <person name="Gurnon J."/>
            <person name="Kuo A."/>
            <person name="Lindquist E."/>
            <person name="Lucas S."/>
            <person name="Pangilinan J."/>
            <person name="Polle J."/>
            <person name="Salamov A."/>
            <person name="Terry A."/>
            <person name="Yamada T."/>
            <person name="Dunigan D.D."/>
            <person name="Grigoriev I.V."/>
            <person name="Claverie J.M."/>
            <person name="Van Etten J.L."/>
        </authorList>
    </citation>
    <scope>NUCLEOTIDE SEQUENCE [LARGE SCALE GENOMIC DNA]</scope>
    <source>
        <strain evidence="13 14">NC64A</strain>
    </source>
</reference>
<comment type="pathway">
    <text evidence="2">Protein modification; protein glycosylation.</text>
</comment>
<dbReference type="GO" id="GO:0016758">
    <property type="term" value="F:hexosyltransferase activity"/>
    <property type="evidence" value="ECO:0007669"/>
    <property type="project" value="InterPro"/>
</dbReference>
<dbReference type="Proteomes" id="UP000008141">
    <property type="component" value="Unassembled WGS sequence"/>
</dbReference>
<evidence type="ECO:0000256" key="8">
    <source>
        <dbReference type="ARBA" id="ARBA00022989"/>
    </source>
</evidence>
<dbReference type="RefSeq" id="XP_005848082.1">
    <property type="nucleotide sequence ID" value="XM_005848020.1"/>
</dbReference>
<dbReference type="InParanoid" id="E1ZE73"/>
<dbReference type="Pfam" id="PF01762">
    <property type="entry name" value="Galactosyl_T"/>
    <property type="match status" value="1"/>
</dbReference>
<evidence type="ECO:0000256" key="1">
    <source>
        <dbReference type="ARBA" id="ARBA00004323"/>
    </source>
</evidence>
<evidence type="ECO:0000256" key="4">
    <source>
        <dbReference type="ARBA" id="ARBA00022676"/>
    </source>
</evidence>
<feature type="region of interest" description="Disordered" evidence="11">
    <location>
        <begin position="470"/>
        <end position="510"/>
    </location>
</feature>
<dbReference type="InterPro" id="IPR002659">
    <property type="entry name" value="Glyco_trans_31"/>
</dbReference>